<protein>
    <submittedName>
        <fullName evidence="6">Glycogen operon protein</fullName>
    </submittedName>
</protein>
<dbReference type="Pfam" id="PF02922">
    <property type="entry name" value="CBM_48"/>
    <property type="match status" value="1"/>
</dbReference>
<evidence type="ECO:0000256" key="2">
    <source>
        <dbReference type="ARBA" id="ARBA00022801"/>
    </source>
</evidence>
<organism evidence="6 7">
    <name type="scientific">Pseudokineococcus lusitanus</name>
    <dbReference type="NCBI Taxonomy" id="763993"/>
    <lineage>
        <taxon>Bacteria</taxon>
        <taxon>Bacillati</taxon>
        <taxon>Actinomycetota</taxon>
        <taxon>Actinomycetes</taxon>
        <taxon>Kineosporiales</taxon>
        <taxon>Kineosporiaceae</taxon>
        <taxon>Pseudokineococcus</taxon>
    </lineage>
</organism>
<keyword evidence="3" id="KW-0326">Glycosidase</keyword>
<dbReference type="InterPro" id="IPR013780">
    <property type="entry name" value="Glyco_hydro_b"/>
</dbReference>
<dbReference type="InterPro" id="IPR044505">
    <property type="entry name" value="GlgX_Isoamylase_N_E_set"/>
</dbReference>
<evidence type="ECO:0000256" key="4">
    <source>
        <dbReference type="SAM" id="MobiDB-lite"/>
    </source>
</evidence>
<evidence type="ECO:0000256" key="3">
    <source>
        <dbReference type="ARBA" id="ARBA00023295"/>
    </source>
</evidence>
<dbReference type="SUPFAM" id="SSF51445">
    <property type="entry name" value="(Trans)glycosidases"/>
    <property type="match status" value="1"/>
</dbReference>
<dbReference type="InterPro" id="IPR006047">
    <property type="entry name" value="GH13_cat_dom"/>
</dbReference>
<dbReference type="Proteomes" id="UP000276232">
    <property type="component" value="Unassembled WGS sequence"/>
</dbReference>
<dbReference type="EMBL" id="RJKN01000002">
    <property type="protein sequence ID" value="ROP44734.1"/>
    <property type="molecule type" value="Genomic_DNA"/>
</dbReference>
<dbReference type="OrthoDB" id="3236218at2"/>
<keyword evidence="7" id="KW-1185">Reference proteome</keyword>
<sequence>MTSPRSLPYPLGATWRDGVLDVAVYSETADAVDVCLFGTGDEPTEERRVRLTERTGHVFHGLVDGAGPGTRYGLRVEGPWAPAEGLRHNPHKLLLDPYAKAVEGEWDWSEDVFGHLHEEPETLNAADSAASSPRCVVVDDDFDWGDDRAPRTPMDETVVYEVHVKGFTQTHPDVPAEIRGTYAGLAHPAAVQHLVDLGVTAVELLPVHQFAQDSHLLEKGLRNYWGYNSIGFLAPHGDYSSAGDGGGQVAEFKALVKALHAAGLEVILDVVYNHTAEGNHLGPTLSLKGIDNGSSYRLVEEDEAHYFDTTGTGNSLNVGHPAALQLIMDSLRYWVTEMHVDGFRFDLATTLTRQDGDAEVHSAFLSLVHQDPVLARVKLIAEPWDVAGYQVGGFPARWSEWNGKFRDDVRDFWRGEAGATGALAQRLTGSPDIYEGAGRSALCSINFVTAHDGFTLADLTMYEQKRNEANGEAGEDGESDNRSDNNGAEGPTADGEVTERRDRQRRNLLGTLLLSAGVPMILGGDEIARTQGGNNNAYCQDDEISWFDWEGADTDLLAFATELVRLRRENPVLRPRWYGDEGAGTRSVRMLRADGVDMTPEDWADANGRSLGVQLTPGEGSEGGAAFLLLLNAADGPVDFVVPDAPEGRWRLALSSDPEQEVGKEVKELFVRDRSLTLLRSA</sequence>
<evidence type="ECO:0000313" key="6">
    <source>
        <dbReference type="EMBL" id="ROP44734.1"/>
    </source>
</evidence>
<feature type="region of interest" description="Disordered" evidence="4">
    <location>
        <begin position="468"/>
        <end position="502"/>
    </location>
</feature>
<dbReference type="CDD" id="cd02856">
    <property type="entry name" value="E_set_GDE_Isoamylase_N"/>
    <property type="match status" value="1"/>
</dbReference>
<gene>
    <name evidence="6" type="ORF">EDC03_0862</name>
</gene>
<dbReference type="Pfam" id="PF00128">
    <property type="entry name" value="Alpha-amylase"/>
    <property type="match status" value="1"/>
</dbReference>
<dbReference type="GO" id="GO:0004135">
    <property type="term" value="F:amylo-alpha-1,6-glucosidase activity"/>
    <property type="evidence" value="ECO:0007669"/>
    <property type="project" value="InterPro"/>
</dbReference>
<name>A0A3N1HQE0_9ACTN</name>
<dbReference type="InterPro" id="IPR014756">
    <property type="entry name" value="Ig_E-set"/>
</dbReference>
<dbReference type="NCBIfam" id="TIGR02100">
    <property type="entry name" value="glgX_debranch"/>
    <property type="match status" value="1"/>
</dbReference>
<evidence type="ECO:0000313" key="7">
    <source>
        <dbReference type="Proteomes" id="UP000276232"/>
    </source>
</evidence>
<dbReference type="Gene3D" id="2.60.40.1180">
    <property type="entry name" value="Golgi alpha-mannosidase II"/>
    <property type="match status" value="1"/>
</dbReference>
<evidence type="ECO:0000256" key="1">
    <source>
        <dbReference type="ARBA" id="ARBA00008061"/>
    </source>
</evidence>
<dbReference type="InParanoid" id="A0A3N1HQE0"/>
<keyword evidence="2" id="KW-0378">Hydrolase</keyword>
<dbReference type="Gene3D" id="2.60.40.10">
    <property type="entry name" value="Immunoglobulins"/>
    <property type="match status" value="1"/>
</dbReference>
<reference evidence="6 7" key="1">
    <citation type="journal article" date="2015" name="Stand. Genomic Sci.">
        <title>Genomic Encyclopedia of Bacterial and Archaeal Type Strains, Phase III: the genomes of soil and plant-associated and newly described type strains.</title>
        <authorList>
            <person name="Whitman W.B."/>
            <person name="Woyke T."/>
            <person name="Klenk H.P."/>
            <person name="Zhou Y."/>
            <person name="Lilburn T.G."/>
            <person name="Beck B.J."/>
            <person name="De Vos P."/>
            <person name="Vandamme P."/>
            <person name="Eisen J.A."/>
            <person name="Garrity G."/>
            <person name="Hugenholtz P."/>
            <person name="Kyrpides N.C."/>
        </authorList>
    </citation>
    <scope>NUCLEOTIDE SEQUENCE [LARGE SCALE GENOMIC DNA]</scope>
    <source>
        <strain evidence="6 7">CECT 7306</strain>
    </source>
</reference>
<evidence type="ECO:0000259" key="5">
    <source>
        <dbReference type="SMART" id="SM00642"/>
    </source>
</evidence>
<dbReference type="SUPFAM" id="SSF81296">
    <property type="entry name" value="E set domains"/>
    <property type="match status" value="1"/>
</dbReference>
<accession>A0A3N1HQE0</accession>
<dbReference type="InterPro" id="IPR011837">
    <property type="entry name" value="Glycogen_debranch_GlgX"/>
</dbReference>
<proteinExistence type="inferred from homology"/>
<dbReference type="InterPro" id="IPR004193">
    <property type="entry name" value="Glyco_hydro_13_N"/>
</dbReference>
<dbReference type="CDD" id="cd11326">
    <property type="entry name" value="AmyAc_Glg_debranch"/>
    <property type="match status" value="1"/>
</dbReference>
<dbReference type="SUPFAM" id="SSF51011">
    <property type="entry name" value="Glycosyl hydrolase domain"/>
    <property type="match status" value="1"/>
</dbReference>
<dbReference type="Gene3D" id="3.20.20.80">
    <property type="entry name" value="Glycosidases"/>
    <property type="match status" value="1"/>
</dbReference>
<dbReference type="InterPro" id="IPR013783">
    <property type="entry name" value="Ig-like_fold"/>
</dbReference>
<dbReference type="PANTHER" id="PTHR43002">
    <property type="entry name" value="GLYCOGEN DEBRANCHING ENZYME"/>
    <property type="match status" value="1"/>
</dbReference>
<dbReference type="InterPro" id="IPR017853">
    <property type="entry name" value="GH"/>
</dbReference>
<comment type="caution">
    <text evidence="6">The sequence shown here is derived from an EMBL/GenBank/DDBJ whole genome shotgun (WGS) entry which is preliminary data.</text>
</comment>
<feature type="domain" description="Glycosyl hydrolase family 13 catalytic" evidence="5">
    <location>
        <begin position="161"/>
        <end position="567"/>
    </location>
</feature>
<dbReference type="GO" id="GO:0005980">
    <property type="term" value="P:glycogen catabolic process"/>
    <property type="evidence" value="ECO:0007669"/>
    <property type="project" value="InterPro"/>
</dbReference>
<dbReference type="RefSeq" id="WP_123378978.1">
    <property type="nucleotide sequence ID" value="NZ_RJKN01000002.1"/>
</dbReference>
<dbReference type="AlphaFoldDB" id="A0A3N1HQE0"/>
<dbReference type="SMART" id="SM00642">
    <property type="entry name" value="Aamy"/>
    <property type="match status" value="1"/>
</dbReference>
<comment type="similarity">
    <text evidence="1">Belongs to the glycosyl hydrolase 13 family.</text>
</comment>